<comment type="caution">
    <text evidence="6">The sequence shown here is derived from an EMBL/GenBank/DDBJ whole genome shotgun (WGS) entry which is preliminary data.</text>
</comment>
<name>A0A074JBL5_9RHOB</name>
<evidence type="ECO:0000313" key="6">
    <source>
        <dbReference type="EMBL" id="KEO55026.1"/>
    </source>
</evidence>
<feature type="chain" id="PRO_5001696584" description="LTD domain-containing protein" evidence="5">
    <location>
        <begin position="27"/>
        <end position="208"/>
    </location>
</feature>
<keyword evidence="2" id="KW-0964">Secreted</keyword>
<keyword evidence="3 5" id="KW-0732">Signal</keyword>
<dbReference type="RefSeq" id="WP_206198315.1">
    <property type="nucleotide sequence ID" value="NZ_AUND01000005.1"/>
</dbReference>
<proteinExistence type="predicted"/>
<evidence type="ECO:0000256" key="5">
    <source>
        <dbReference type="SAM" id="SignalP"/>
    </source>
</evidence>
<evidence type="ECO:0000313" key="7">
    <source>
        <dbReference type="Proteomes" id="UP000027432"/>
    </source>
</evidence>
<dbReference type="eggNOG" id="ENOG50323S1">
    <property type="taxonomic scope" value="Bacteria"/>
</dbReference>
<dbReference type="EMBL" id="AUND01000005">
    <property type="protein sequence ID" value="KEO55026.1"/>
    <property type="molecule type" value="Genomic_DNA"/>
</dbReference>
<keyword evidence="7" id="KW-1185">Reference proteome</keyword>
<dbReference type="AlphaFoldDB" id="A0A074JBL5"/>
<evidence type="ECO:0000256" key="1">
    <source>
        <dbReference type="ARBA" id="ARBA00004613"/>
    </source>
</evidence>
<dbReference type="STRING" id="1353537.TP2_16650"/>
<dbReference type="Proteomes" id="UP000027432">
    <property type="component" value="Unassembled WGS sequence"/>
</dbReference>
<evidence type="ECO:0000256" key="3">
    <source>
        <dbReference type="ARBA" id="ARBA00022729"/>
    </source>
</evidence>
<sequence>MTTLTKTSMIAVLTAFTLSAAAPAFAAQDTDGDGVPDTAEPLIHTDPLNADTDGDGMNDLKDPKPVFADNQIKADGGPAPFKIKEALVEDNYDPAARKDAPDHLELQLVNSGATDLTGFSVYYTIKDKDTGDTEAYYKVLDGFSVPAGGDARINFDDSGMAGHFRANPNSIYLTSQNAKTFTVEVKADGYQPVTVEIQKDAGGAEQAD</sequence>
<dbReference type="InterPro" id="IPR059100">
    <property type="entry name" value="TSP3_bac"/>
</dbReference>
<protein>
    <recommendedName>
        <fullName evidence="8">LTD domain-containing protein</fullName>
    </recommendedName>
</protein>
<dbReference type="Pfam" id="PF18884">
    <property type="entry name" value="TSP3_bac"/>
    <property type="match status" value="1"/>
</dbReference>
<reference evidence="6 7" key="1">
    <citation type="submission" date="2013-07" db="EMBL/GenBank/DDBJ databases">
        <title>Thioclava pacifica DSM 10166 Genome Sequencing.</title>
        <authorList>
            <person name="Lai Q."/>
            <person name="Shao Z."/>
        </authorList>
    </citation>
    <scope>NUCLEOTIDE SEQUENCE [LARGE SCALE GENOMIC DNA]</scope>
    <source>
        <strain evidence="6 7">DSM 10166</strain>
    </source>
</reference>
<evidence type="ECO:0000256" key="4">
    <source>
        <dbReference type="ARBA" id="ARBA00022837"/>
    </source>
</evidence>
<evidence type="ECO:0000256" key="2">
    <source>
        <dbReference type="ARBA" id="ARBA00022525"/>
    </source>
</evidence>
<organism evidence="6 7">
    <name type="scientific">Thioclava pacifica DSM 10166</name>
    <dbReference type="NCBI Taxonomy" id="1353537"/>
    <lineage>
        <taxon>Bacteria</taxon>
        <taxon>Pseudomonadati</taxon>
        <taxon>Pseudomonadota</taxon>
        <taxon>Alphaproteobacteria</taxon>
        <taxon>Rhodobacterales</taxon>
        <taxon>Paracoccaceae</taxon>
        <taxon>Thioclava</taxon>
    </lineage>
</organism>
<comment type="subcellular location">
    <subcellularLocation>
        <location evidence="1">Secreted</location>
    </subcellularLocation>
</comment>
<feature type="signal peptide" evidence="5">
    <location>
        <begin position="1"/>
        <end position="26"/>
    </location>
</feature>
<gene>
    <name evidence="6" type="ORF">TP2_16650</name>
</gene>
<keyword evidence="4" id="KW-0106">Calcium</keyword>
<accession>A0A074JBL5</accession>
<evidence type="ECO:0008006" key="8">
    <source>
        <dbReference type="Google" id="ProtNLM"/>
    </source>
</evidence>